<dbReference type="InterPro" id="IPR013096">
    <property type="entry name" value="Cupin_2"/>
</dbReference>
<keyword evidence="4" id="KW-1185">Reference proteome</keyword>
<dbReference type="GO" id="GO:0003677">
    <property type="term" value="F:DNA binding"/>
    <property type="evidence" value="ECO:0007669"/>
    <property type="project" value="UniProtKB-KW"/>
</dbReference>
<dbReference type="GO" id="GO:0003700">
    <property type="term" value="F:DNA-binding transcription factor activity"/>
    <property type="evidence" value="ECO:0007669"/>
    <property type="project" value="TreeGrafter"/>
</dbReference>
<accession>A0A3M6QP94</accession>
<organism evidence="3 4">
    <name type="scientific">Corticibacter populi</name>
    <dbReference type="NCBI Taxonomy" id="1550736"/>
    <lineage>
        <taxon>Bacteria</taxon>
        <taxon>Pseudomonadati</taxon>
        <taxon>Pseudomonadota</taxon>
        <taxon>Betaproteobacteria</taxon>
        <taxon>Burkholderiales</taxon>
        <taxon>Comamonadaceae</taxon>
        <taxon>Corticibacter</taxon>
    </lineage>
</organism>
<dbReference type="PANTHER" id="PTHR46797">
    <property type="entry name" value="HTH-TYPE TRANSCRIPTIONAL REGULATOR"/>
    <property type="match status" value="1"/>
</dbReference>
<evidence type="ECO:0000313" key="4">
    <source>
        <dbReference type="Proteomes" id="UP000278006"/>
    </source>
</evidence>
<dbReference type="AlphaFoldDB" id="A0A3M6QP94"/>
<comment type="caution">
    <text evidence="3">The sequence shown here is derived from an EMBL/GenBank/DDBJ whole genome shotgun (WGS) entry which is preliminary data.</text>
</comment>
<dbReference type="InterPro" id="IPR010982">
    <property type="entry name" value="Lambda_DNA-bd_dom_sf"/>
</dbReference>
<dbReference type="OrthoDB" id="9814751at2"/>
<dbReference type="InterPro" id="IPR050807">
    <property type="entry name" value="TransReg_Diox_bact_type"/>
</dbReference>
<feature type="domain" description="HTH cro/C1-type" evidence="2">
    <location>
        <begin position="3"/>
        <end position="57"/>
    </location>
</feature>
<protein>
    <submittedName>
        <fullName evidence="3">Cupin domain-containing protein</fullName>
    </submittedName>
</protein>
<dbReference type="Pfam" id="PF13560">
    <property type="entry name" value="HTH_31"/>
    <property type="match status" value="1"/>
</dbReference>
<name>A0A3M6QP94_9BURK</name>
<evidence type="ECO:0000313" key="3">
    <source>
        <dbReference type="EMBL" id="RMX04349.1"/>
    </source>
</evidence>
<dbReference type="InterPro" id="IPR001387">
    <property type="entry name" value="Cro/C1-type_HTH"/>
</dbReference>
<evidence type="ECO:0000259" key="2">
    <source>
        <dbReference type="PROSITE" id="PS50943"/>
    </source>
</evidence>
<dbReference type="CDD" id="cd02209">
    <property type="entry name" value="cupin_XRE_C"/>
    <property type="match status" value="1"/>
</dbReference>
<proteinExistence type="predicted"/>
<dbReference type="InterPro" id="IPR011051">
    <property type="entry name" value="RmlC_Cupin_sf"/>
</dbReference>
<dbReference type="Gene3D" id="2.60.120.10">
    <property type="entry name" value="Jelly Rolls"/>
    <property type="match status" value="1"/>
</dbReference>
<dbReference type="SMART" id="SM00530">
    <property type="entry name" value="HTH_XRE"/>
    <property type="match status" value="1"/>
</dbReference>
<sequence length="174" mass="18745">MRLRHARLVAGYTLLELARRAECSESLISKIERGYATPSLTMLHRLAVALDTNIAALTTEGAPSTGPVLRAGERPVIRSGDIALERLVLPQRGGLLQANIHIMEPGQASDGLIEHTGEELGYVLEGSVELQLADERFVVHAGDAFAFSSHVPHGYTNVGEGVARILWVNSPATF</sequence>
<dbReference type="GO" id="GO:0005829">
    <property type="term" value="C:cytosol"/>
    <property type="evidence" value="ECO:0007669"/>
    <property type="project" value="TreeGrafter"/>
</dbReference>
<dbReference type="SUPFAM" id="SSF47413">
    <property type="entry name" value="lambda repressor-like DNA-binding domains"/>
    <property type="match status" value="1"/>
</dbReference>
<evidence type="ECO:0000256" key="1">
    <source>
        <dbReference type="ARBA" id="ARBA00023125"/>
    </source>
</evidence>
<dbReference type="CDD" id="cd00093">
    <property type="entry name" value="HTH_XRE"/>
    <property type="match status" value="1"/>
</dbReference>
<dbReference type="Gene3D" id="1.10.260.40">
    <property type="entry name" value="lambda repressor-like DNA-binding domains"/>
    <property type="match status" value="1"/>
</dbReference>
<dbReference type="EMBL" id="RDQO01000005">
    <property type="protein sequence ID" value="RMX04349.1"/>
    <property type="molecule type" value="Genomic_DNA"/>
</dbReference>
<dbReference type="PROSITE" id="PS50943">
    <property type="entry name" value="HTH_CROC1"/>
    <property type="match status" value="1"/>
</dbReference>
<dbReference type="InterPro" id="IPR014710">
    <property type="entry name" value="RmlC-like_jellyroll"/>
</dbReference>
<dbReference type="PANTHER" id="PTHR46797:SF2">
    <property type="entry name" value="TRANSCRIPTIONAL REGULATOR"/>
    <property type="match status" value="1"/>
</dbReference>
<dbReference type="Proteomes" id="UP000278006">
    <property type="component" value="Unassembled WGS sequence"/>
</dbReference>
<keyword evidence="1" id="KW-0238">DNA-binding</keyword>
<dbReference type="SUPFAM" id="SSF51182">
    <property type="entry name" value="RmlC-like cupins"/>
    <property type="match status" value="1"/>
</dbReference>
<dbReference type="Pfam" id="PF07883">
    <property type="entry name" value="Cupin_2"/>
    <property type="match status" value="1"/>
</dbReference>
<gene>
    <name evidence="3" type="ORF">D8I35_15965</name>
</gene>
<reference evidence="3 4" key="1">
    <citation type="submission" date="2018-10" db="EMBL/GenBank/DDBJ databases">
        <title>Draft genome of Cortibacter populi DSM10536.</title>
        <authorList>
            <person name="Bernier A.-M."/>
            <person name="Bernard K."/>
        </authorList>
    </citation>
    <scope>NUCLEOTIDE SEQUENCE [LARGE SCALE GENOMIC DNA]</scope>
    <source>
        <strain evidence="3 4">DSM 105136</strain>
    </source>
</reference>